<dbReference type="SUPFAM" id="SSF109604">
    <property type="entry name" value="HD-domain/PDEase-like"/>
    <property type="match status" value="1"/>
</dbReference>
<evidence type="ECO:0000313" key="4">
    <source>
        <dbReference type="Proteomes" id="UP001164286"/>
    </source>
</evidence>
<dbReference type="InterPro" id="IPR003607">
    <property type="entry name" value="HD/PDEase_dom"/>
</dbReference>
<dbReference type="Gene3D" id="1.10.3210.50">
    <property type="match status" value="1"/>
</dbReference>
<dbReference type="GeneID" id="77729089"/>
<dbReference type="PANTHER" id="PTHR33594:SF1">
    <property type="entry name" value="HD_PDEASE DOMAIN-CONTAINING PROTEIN"/>
    <property type="match status" value="1"/>
</dbReference>
<evidence type="ECO:0000259" key="2">
    <source>
        <dbReference type="SMART" id="SM00471"/>
    </source>
</evidence>
<dbReference type="PANTHER" id="PTHR33594">
    <property type="entry name" value="SUPERFAMILY HYDROLASE, PUTATIVE (AFU_ORTHOLOGUE AFUA_1G03035)-RELATED"/>
    <property type="match status" value="1"/>
</dbReference>
<dbReference type="RefSeq" id="XP_052944263.1">
    <property type="nucleotide sequence ID" value="XM_053089884.1"/>
</dbReference>
<protein>
    <recommendedName>
        <fullName evidence="2">HD/PDEase domain-containing protein</fullName>
    </recommendedName>
</protein>
<dbReference type="Proteomes" id="UP001164286">
    <property type="component" value="Unassembled WGS sequence"/>
</dbReference>
<evidence type="ECO:0000256" key="1">
    <source>
        <dbReference type="SAM" id="MobiDB-lite"/>
    </source>
</evidence>
<dbReference type="SMART" id="SM00471">
    <property type="entry name" value="HDc"/>
    <property type="match status" value="1"/>
</dbReference>
<sequence length="363" mass="39680">MKTVIVPPGFVPSPNTCTDPIEAKKTLYKCTICPRDPIIFETGLKAHTQRVGHKKALEIKTTGHAAPQTTTSISSGKKTSRPSASKPVMPTPPRSDASSDVVIVQKKKIARPEIEDATALPVAKDPAELKRDRGRQAAEAYRGCREVAENLVKGLVAEMGPSRNWDHIRRVRNLAMRMAHEETPEVDLKVVEFLALFHEVAEASSTPSALTTILAPFLNHKLTAQVLTGDHIAVIMYLLPFVPWTVEADMRKRDVWPAHHDASLALCAVQDADRLDGMGVEGIVRFAQAMAVEDGVGMEAEIEDGETKKNSVQAVLGAMIKRSEGMKTDSGKLQAEQRCKTVKAMLEGRKQERRAAGPYRAAV</sequence>
<proteinExistence type="predicted"/>
<keyword evidence="4" id="KW-1185">Reference proteome</keyword>
<reference evidence="3" key="1">
    <citation type="journal article" date="2022" name="G3 (Bethesda)">
        <title>High quality genome of the basidiomycete yeast Dioszegia hungarica PDD-24b-2 isolated from cloud water.</title>
        <authorList>
            <person name="Jarrige D."/>
            <person name="Haridas S."/>
            <person name="Bleykasten-Grosshans C."/>
            <person name="Joly M."/>
            <person name="Nadalig T."/>
            <person name="Sancelme M."/>
            <person name="Vuilleumier S."/>
            <person name="Grigoriev I.V."/>
            <person name="Amato P."/>
            <person name="Bringel F."/>
        </authorList>
    </citation>
    <scope>NUCLEOTIDE SEQUENCE</scope>
    <source>
        <strain evidence="3">PDD-24b-2</strain>
    </source>
</reference>
<dbReference type="AlphaFoldDB" id="A0AA38LUW6"/>
<feature type="region of interest" description="Disordered" evidence="1">
    <location>
        <begin position="57"/>
        <end position="100"/>
    </location>
</feature>
<name>A0AA38LUW6_9TREE</name>
<evidence type="ECO:0000313" key="3">
    <source>
        <dbReference type="EMBL" id="KAI9634486.1"/>
    </source>
</evidence>
<gene>
    <name evidence="3" type="ORF">MKK02DRAFT_38016</name>
</gene>
<feature type="domain" description="HD/PDEase" evidence="2">
    <location>
        <begin position="160"/>
        <end position="287"/>
    </location>
</feature>
<dbReference type="EMBL" id="JAKWFO010000007">
    <property type="protein sequence ID" value="KAI9634486.1"/>
    <property type="molecule type" value="Genomic_DNA"/>
</dbReference>
<dbReference type="CDD" id="cd00077">
    <property type="entry name" value="HDc"/>
    <property type="match status" value="1"/>
</dbReference>
<accession>A0AA38LUW6</accession>
<organism evidence="3 4">
    <name type="scientific">Dioszegia hungarica</name>
    <dbReference type="NCBI Taxonomy" id="4972"/>
    <lineage>
        <taxon>Eukaryota</taxon>
        <taxon>Fungi</taxon>
        <taxon>Dikarya</taxon>
        <taxon>Basidiomycota</taxon>
        <taxon>Agaricomycotina</taxon>
        <taxon>Tremellomycetes</taxon>
        <taxon>Tremellales</taxon>
        <taxon>Bulleribasidiaceae</taxon>
        <taxon>Dioszegia</taxon>
    </lineage>
</organism>
<comment type="caution">
    <text evidence="3">The sequence shown here is derived from an EMBL/GenBank/DDBJ whole genome shotgun (WGS) entry which is preliminary data.</text>
</comment>